<dbReference type="Pfam" id="PF14870">
    <property type="entry name" value="PSII_BNR"/>
    <property type="match status" value="1"/>
</dbReference>
<keyword evidence="1" id="KW-0602">Photosynthesis</keyword>
<dbReference type="InterPro" id="IPR028203">
    <property type="entry name" value="PSII_CF48-like_dom"/>
</dbReference>
<evidence type="ECO:0000256" key="2">
    <source>
        <dbReference type="ARBA" id="ARBA00023276"/>
    </source>
</evidence>
<dbReference type="AlphaFoldDB" id="A0A5C6V4V1"/>
<proteinExistence type="predicted"/>
<dbReference type="EMBL" id="VORB01000005">
    <property type="protein sequence ID" value="TXC78808.1"/>
    <property type="molecule type" value="Genomic_DNA"/>
</dbReference>
<keyword evidence="5" id="KW-1185">Reference proteome</keyword>
<dbReference type="GO" id="GO:0009523">
    <property type="term" value="C:photosystem II"/>
    <property type="evidence" value="ECO:0007669"/>
    <property type="project" value="UniProtKB-KW"/>
</dbReference>
<dbReference type="PANTHER" id="PTHR47199:SF2">
    <property type="entry name" value="PHOTOSYSTEM II STABILITY_ASSEMBLY FACTOR HCF136, CHLOROPLASTIC"/>
    <property type="match status" value="1"/>
</dbReference>
<name>A0A5C6V4V1_9FLAO</name>
<dbReference type="SUPFAM" id="SSF110296">
    <property type="entry name" value="Oligoxyloglucan reducing end-specific cellobiohydrolase"/>
    <property type="match status" value="1"/>
</dbReference>
<keyword evidence="2" id="KW-0604">Photosystem II</keyword>
<dbReference type="InterPro" id="IPR015943">
    <property type="entry name" value="WD40/YVTN_repeat-like_dom_sf"/>
</dbReference>
<gene>
    <name evidence="4" type="ORF">FRX97_06245</name>
</gene>
<reference evidence="4 5" key="1">
    <citation type="submission" date="2019-08" db="EMBL/GenBank/DDBJ databases">
        <title>Genome of Luteibaculum oceani JCM 18817.</title>
        <authorList>
            <person name="Bowman J.P."/>
        </authorList>
    </citation>
    <scope>NUCLEOTIDE SEQUENCE [LARGE SCALE GENOMIC DNA]</scope>
    <source>
        <strain evidence="4 5">JCM 18817</strain>
    </source>
</reference>
<dbReference type="OrthoDB" id="9813892at2"/>
<evidence type="ECO:0000313" key="5">
    <source>
        <dbReference type="Proteomes" id="UP000321168"/>
    </source>
</evidence>
<dbReference type="Gene3D" id="2.130.10.10">
    <property type="entry name" value="YVTN repeat-like/Quinoprotein amine dehydrogenase"/>
    <property type="match status" value="1"/>
</dbReference>
<dbReference type="PANTHER" id="PTHR47199">
    <property type="entry name" value="PHOTOSYSTEM II STABILITY/ASSEMBLY FACTOR HCF136, CHLOROPLASTIC"/>
    <property type="match status" value="1"/>
</dbReference>
<accession>A0A5C6V4V1</accession>
<dbReference type="PROSITE" id="PS51257">
    <property type="entry name" value="PROKAR_LIPOPROTEIN"/>
    <property type="match status" value="1"/>
</dbReference>
<sequence length="339" mass="36604">MFLKKNISIPSLAILILLIGTIIGCGKGEPMVQNISIPDDISFRGISISEEGEIWLSGSKGTILYKSQKGAEWSKSIIHPEAEIRCIKALDNSTAIACSATEPAAVFKTSDKGKTWNKVFEDSTAFFDALVMDSAGLGYILADPMNGRFKIYQSKDFGNSWTAIPDSLLPEAGENEYAFAASNQSAIQIKNGLIFVTGGASGAFIHAGIPTEGKWKKEHLALNAGEACGAFSLVRKGDDLMLGGGCYNDISNSERNMLFSDNLGTQWFSLPKGPVGYISSMAFLGDKYLFSAGDLGLQYALPRYRKFVLIKDTEGLNAITCNNQFCIAAGKKGKILWVE</sequence>
<dbReference type="RefSeq" id="WP_147014332.1">
    <property type="nucleotide sequence ID" value="NZ_VORB01000005.1"/>
</dbReference>
<comment type="caution">
    <text evidence="4">The sequence shown here is derived from an EMBL/GenBank/DDBJ whole genome shotgun (WGS) entry which is preliminary data.</text>
</comment>
<dbReference type="Proteomes" id="UP000321168">
    <property type="component" value="Unassembled WGS sequence"/>
</dbReference>
<organism evidence="4 5">
    <name type="scientific">Luteibaculum oceani</name>
    <dbReference type="NCBI Taxonomy" id="1294296"/>
    <lineage>
        <taxon>Bacteria</taxon>
        <taxon>Pseudomonadati</taxon>
        <taxon>Bacteroidota</taxon>
        <taxon>Flavobacteriia</taxon>
        <taxon>Flavobacteriales</taxon>
        <taxon>Luteibaculaceae</taxon>
        <taxon>Luteibaculum</taxon>
    </lineage>
</organism>
<protein>
    <recommendedName>
        <fullName evidence="3">Photosynthesis system II assembly factor Ycf48/Hcf136-like domain-containing protein</fullName>
    </recommendedName>
</protein>
<evidence type="ECO:0000256" key="1">
    <source>
        <dbReference type="ARBA" id="ARBA00022531"/>
    </source>
</evidence>
<feature type="domain" description="Photosynthesis system II assembly factor Ycf48/Hcf136-like" evidence="3">
    <location>
        <begin position="33"/>
        <end position="128"/>
    </location>
</feature>
<dbReference type="GO" id="GO:0015979">
    <property type="term" value="P:photosynthesis"/>
    <property type="evidence" value="ECO:0007669"/>
    <property type="project" value="UniProtKB-KW"/>
</dbReference>
<evidence type="ECO:0000313" key="4">
    <source>
        <dbReference type="EMBL" id="TXC78808.1"/>
    </source>
</evidence>
<evidence type="ECO:0000259" key="3">
    <source>
        <dbReference type="Pfam" id="PF14870"/>
    </source>
</evidence>